<keyword evidence="5" id="KW-0472">Membrane</keyword>
<gene>
    <name evidence="6" type="primary">rps13</name>
</gene>
<dbReference type="Pfam" id="PF00416">
    <property type="entry name" value="Ribosomal_S13"/>
    <property type="match status" value="1"/>
</dbReference>
<geneLocation type="mitochondrion" evidence="6"/>
<accession>A0A411K7L9</accession>
<dbReference type="RefSeq" id="YP_009557797.1">
    <property type="nucleotide sequence ID" value="NC_040955.1"/>
</dbReference>
<dbReference type="GO" id="GO:0003723">
    <property type="term" value="F:RNA binding"/>
    <property type="evidence" value="ECO:0007669"/>
    <property type="project" value="InterPro"/>
</dbReference>
<dbReference type="PROSITE" id="PS00646">
    <property type="entry name" value="RIBOSOMAL_S13_1"/>
    <property type="match status" value="1"/>
</dbReference>
<dbReference type="InterPro" id="IPR010979">
    <property type="entry name" value="Ribosomal_uS13-like_H2TH"/>
</dbReference>
<evidence type="ECO:0000256" key="5">
    <source>
        <dbReference type="SAM" id="Phobius"/>
    </source>
</evidence>
<keyword evidence="3 4" id="KW-0687">Ribonucleoprotein</keyword>
<dbReference type="PROSITE" id="PS50159">
    <property type="entry name" value="RIBOSOMAL_S13_2"/>
    <property type="match status" value="1"/>
</dbReference>
<dbReference type="GO" id="GO:0005840">
    <property type="term" value="C:ribosome"/>
    <property type="evidence" value="ECO:0007669"/>
    <property type="project" value="UniProtKB-KW"/>
</dbReference>
<keyword evidence="5" id="KW-1133">Transmembrane helix</keyword>
<evidence type="ECO:0000313" key="6">
    <source>
        <dbReference type="EMBL" id="QBC73436.1"/>
    </source>
</evidence>
<dbReference type="InterPro" id="IPR001892">
    <property type="entry name" value="Ribosomal_uS13"/>
</dbReference>
<evidence type="ECO:0000256" key="2">
    <source>
        <dbReference type="ARBA" id="ARBA00022980"/>
    </source>
</evidence>
<dbReference type="InterPro" id="IPR018269">
    <property type="entry name" value="Ribosomal_uS13_CS"/>
</dbReference>
<dbReference type="SUPFAM" id="SSF46946">
    <property type="entry name" value="S13-like H2TH domain"/>
    <property type="match status" value="1"/>
</dbReference>
<keyword evidence="2 4" id="KW-0689">Ribosomal protein</keyword>
<protein>
    <submittedName>
        <fullName evidence="6">Ribosomal protein S13</fullName>
    </submittedName>
</protein>
<sequence length="125" mass="14761">MIYLFNKTLKNNKNFFFQLITIKGLGVSLTKYLFKKNYLNLKIKCSVNILGELFLKKKLVSMIEKKNILLSVDLERKNRLDVEALISINSYKGYRHILGLPVNGQRTHTNSRTIRRMNFFILNYK</sequence>
<dbReference type="GO" id="GO:0006412">
    <property type="term" value="P:translation"/>
    <property type="evidence" value="ECO:0007669"/>
    <property type="project" value="InterPro"/>
</dbReference>
<evidence type="ECO:0000256" key="4">
    <source>
        <dbReference type="RuleBase" id="RU003830"/>
    </source>
</evidence>
<evidence type="ECO:0000256" key="1">
    <source>
        <dbReference type="ARBA" id="ARBA00008080"/>
    </source>
</evidence>
<dbReference type="InterPro" id="IPR027437">
    <property type="entry name" value="Rbsml_uS13_C"/>
</dbReference>
<dbReference type="PIRSF" id="PIRSF002134">
    <property type="entry name" value="Ribosomal_S13"/>
    <property type="match status" value="1"/>
</dbReference>
<dbReference type="AlphaFoldDB" id="A0A411K7L9"/>
<evidence type="ECO:0000256" key="3">
    <source>
        <dbReference type="ARBA" id="ARBA00023274"/>
    </source>
</evidence>
<organism evidence="6">
    <name type="scientific">Paravannella minima</name>
    <dbReference type="NCBI Taxonomy" id="1443144"/>
    <lineage>
        <taxon>Eukaryota</taxon>
        <taxon>Amoebozoa</taxon>
        <taxon>Discosea</taxon>
        <taxon>Flabellinia</taxon>
        <taxon>Vannellidae</taxon>
        <taxon>Paravannella</taxon>
    </lineage>
</organism>
<reference evidence="6" key="1">
    <citation type="journal article" date="2019" name="Eur. J. Protist.">
        <title>The complete mitochondrial genome of Paravannella minima (Amoebozoa, Discosea, Vannellida).</title>
        <authorList>
            <person name="Bondarenko N."/>
            <person name="Glotova A."/>
            <person name="Nassonova E."/>
            <person name="Masharsky A."/>
            <person name="Polev D."/>
            <person name="Smirnov A."/>
        </authorList>
    </citation>
    <scope>NUCLEOTIDE SEQUENCE</scope>
</reference>
<feature type="transmembrane region" description="Helical" evidence="5">
    <location>
        <begin position="15"/>
        <end position="34"/>
    </location>
</feature>
<dbReference type="EMBL" id="MH910097">
    <property type="protein sequence ID" value="QBC73436.1"/>
    <property type="molecule type" value="Genomic_DNA"/>
</dbReference>
<dbReference type="GO" id="GO:0003735">
    <property type="term" value="F:structural constituent of ribosome"/>
    <property type="evidence" value="ECO:0007669"/>
    <property type="project" value="InterPro"/>
</dbReference>
<dbReference type="Gene3D" id="4.10.910.10">
    <property type="entry name" value="30s ribosomal protein s13, domain 2"/>
    <property type="match status" value="1"/>
</dbReference>
<keyword evidence="5" id="KW-0812">Transmembrane</keyword>
<dbReference type="GO" id="GO:1990904">
    <property type="term" value="C:ribonucleoprotein complex"/>
    <property type="evidence" value="ECO:0007669"/>
    <property type="project" value="UniProtKB-KW"/>
</dbReference>
<dbReference type="GeneID" id="39114190"/>
<keyword evidence="6" id="KW-0496">Mitochondrion</keyword>
<comment type="similarity">
    <text evidence="1 4">Belongs to the universal ribosomal protein uS13 family.</text>
</comment>
<name>A0A411K7L9_9EUKA</name>
<proteinExistence type="inferred from homology"/>